<reference evidence="2 3" key="1">
    <citation type="journal article" date="2019" name="Philos. Trans. R. Soc. Lond., B, Biol. Sci.">
        <title>Ant behaviour and brain gene expression of defending hosts depend on the ecological success of the intruding social parasite.</title>
        <authorList>
            <person name="Kaur R."/>
            <person name="Stoldt M."/>
            <person name="Jongepier E."/>
            <person name="Feldmeyer B."/>
            <person name="Menzel F."/>
            <person name="Bornberg-Bauer E."/>
            <person name="Foitzik S."/>
        </authorList>
    </citation>
    <scope>NUCLEOTIDE SEQUENCE [LARGE SCALE GENOMIC DNA]</scope>
    <source>
        <tissue evidence="2">Whole body</tissue>
    </source>
</reference>
<gene>
    <name evidence="2" type="ORF">DBV15_10102</name>
</gene>
<accession>A0A4S2JAL8</accession>
<organism evidence="2 3">
    <name type="scientific">Temnothorax longispinosus</name>
    <dbReference type="NCBI Taxonomy" id="300112"/>
    <lineage>
        <taxon>Eukaryota</taxon>
        <taxon>Metazoa</taxon>
        <taxon>Ecdysozoa</taxon>
        <taxon>Arthropoda</taxon>
        <taxon>Hexapoda</taxon>
        <taxon>Insecta</taxon>
        <taxon>Pterygota</taxon>
        <taxon>Neoptera</taxon>
        <taxon>Endopterygota</taxon>
        <taxon>Hymenoptera</taxon>
        <taxon>Apocrita</taxon>
        <taxon>Aculeata</taxon>
        <taxon>Formicoidea</taxon>
        <taxon>Formicidae</taxon>
        <taxon>Myrmicinae</taxon>
        <taxon>Temnothorax</taxon>
    </lineage>
</organism>
<evidence type="ECO:0000256" key="1">
    <source>
        <dbReference type="SAM" id="MobiDB-lite"/>
    </source>
</evidence>
<feature type="region of interest" description="Disordered" evidence="1">
    <location>
        <begin position="60"/>
        <end position="85"/>
    </location>
</feature>
<evidence type="ECO:0000313" key="3">
    <source>
        <dbReference type="Proteomes" id="UP000310200"/>
    </source>
</evidence>
<dbReference type="AlphaFoldDB" id="A0A4S2JAL8"/>
<comment type="caution">
    <text evidence="2">The sequence shown here is derived from an EMBL/GenBank/DDBJ whole genome shotgun (WGS) entry which is preliminary data.</text>
</comment>
<protein>
    <submittedName>
        <fullName evidence="2">Uncharacterized protein</fullName>
    </submittedName>
</protein>
<name>A0A4S2JAL8_9HYME</name>
<proteinExistence type="predicted"/>
<dbReference type="EMBL" id="QBLH01003972">
    <property type="protein sequence ID" value="TGZ31996.1"/>
    <property type="molecule type" value="Genomic_DNA"/>
</dbReference>
<dbReference type="Proteomes" id="UP000310200">
    <property type="component" value="Unassembled WGS sequence"/>
</dbReference>
<sequence length="85" mass="9463">LRTQIRLSAGRSAKRFVEAIRTDIPTKFRNRLRTRYTEKDGRRSGYAGKGAEAAAIAAHAIDHGKEEKNTSHGSERSKDGVVEPR</sequence>
<keyword evidence="3" id="KW-1185">Reference proteome</keyword>
<evidence type="ECO:0000313" key="2">
    <source>
        <dbReference type="EMBL" id="TGZ31996.1"/>
    </source>
</evidence>
<feature type="non-terminal residue" evidence="2">
    <location>
        <position position="1"/>
    </location>
</feature>